<gene>
    <name evidence="1" type="ORF">VNO78_28434</name>
</gene>
<evidence type="ECO:0000313" key="2">
    <source>
        <dbReference type="Proteomes" id="UP001386955"/>
    </source>
</evidence>
<name>A0AAN9S4G7_PSOTE</name>
<dbReference type="EMBL" id="JAYMYS010000007">
    <property type="protein sequence ID" value="KAK7387549.1"/>
    <property type="molecule type" value="Genomic_DNA"/>
</dbReference>
<accession>A0AAN9S4G7</accession>
<evidence type="ECO:0000313" key="1">
    <source>
        <dbReference type="EMBL" id="KAK7387549.1"/>
    </source>
</evidence>
<organism evidence="1 2">
    <name type="scientific">Psophocarpus tetragonolobus</name>
    <name type="common">Winged bean</name>
    <name type="synonym">Dolichos tetragonolobus</name>
    <dbReference type="NCBI Taxonomy" id="3891"/>
    <lineage>
        <taxon>Eukaryota</taxon>
        <taxon>Viridiplantae</taxon>
        <taxon>Streptophyta</taxon>
        <taxon>Embryophyta</taxon>
        <taxon>Tracheophyta</taxon>
        <taxon>Spermatophyta</taxon>
        <taxon>Magnoliopsida</taxon>
        <taxon>eudicotyledons</taxon>
        <taxon>Gunneridae</taxon>
        <taxon>Pentapetalae</taxon>
        <taxon>rosids</taxon>
        <taxon>fabids</taxon>
        <taxon>Fabales</taxon>
        <taxon>Fabaceae</taxon>
        <taxon>Papilionoideae</taxon>
        <taxon>50 kb inversion clade</taxon>
        <taxon>NPAAA clade</taxon>
        <taxon>indigoferoid/millettioid clade</taxon>
        <taxon>Phaseoleae</taxon>
        <taxon>Psophocarpus</taxon>
    </lineage>
</organism>
<proteinExistence type="predicted"/>
<sequence length="120" mass="13204">MPVPAFLLPRKEGDSLLKEKREYDEKISSLLSSRHVSRVAFVCDDGHGPGPKKKRGGFPLTQVRTLAVPSHNNDGNGEWDGVSNTQHIIIIIRVKRESMMDGLINRVKGEGDAVVVRSGC</sequence>
<protein>
    <submittedName>
        <fullName evidence="1">Uncharacterized protein</fullName>
    </submittedName>
</protein>
<dbReference type="AlphaFoldDB" id="A0AAN9S4G7"/>
<dbReference type="Proteomes" id="UP001386955">
    <property type="component" value="Unassembled WGS sequence"/>
</dbReference>
<comment type="caution">
    <text evidence="1">The sequence shown here is derived from an EMBL/GenBank/DDBJ whole genome shotgun (WGS) entry which is preliminary data.</text>
</comment>
<keyword evidence="2" id="KW-1185">Reference proteome</keyword>
<reference evidence="1 2" key="1">
    <citation type="submission" date="2024-01" db="EMBL/GenBank/DDBJ databases">
        <title>The genomes of 5 underutilized Papilionoideae crops provide insights into root nodulation and disease resistanc.</title>
        <authorList>
            <person name="Jiang F."/>
        </authorList>
    </citation>
    <scope>NUCLEOTIDE SEQUENCE [LARGE SCALE GENOMIC DNA]</scope>
    <source>
        <strain evidence="1">DUOXIRENSHENG_FW03</strain>
        <tissue evidence="1">Leaves</tissue>
    </source>
</reference>